<evidence type="ECO:0000256" key="1">
    <source>
        <dbReference type="SAM" id="Phobius"/>
    </source>
</evidence>
<reference evidence="2" key="2">
    <citation type="journal article" date="2021" name="PeerJ">
        <title>Extensive microbial diversity within the chicken gut microbiome revealed by metagenomics and culture.</title>
        <authorList>
            <person name="Gilroy R."/>
            <person name="Ravi A."/>
            <person name="Getino M."/>
            <person name="Pursley I."/>
            <person name="Horton D.L."/>
            <person name="Alikhan N.F."/>
            <person name="Baker D."/>
            <person name="Gharbi K."/>
            <person name="Hall N."/>
            <person name="Watson M."/>
            <person name="Adriaenssens E.M."/>
            <person name="Foster-Nyarko E."/>
            <person name="Jarju S."/>
            <person name="Secka A."/>
            <person name="Antonio M."/>
            <person name="Oren A."/>
            <person name="Chaudhuri R.R."/>
            <person name="La Ragione R."/>
            <person name="Hildebrand F."/>
            <person name="Pallen M.J."/>
        </authorList>
    </citation>
    <scope>NUCLEOTIDE SEQUENCE</scope>
    <source>
        <strain evidence="2">17213</strain>
    </source>
</reference>
<evidence type="ECO:0000313" key="3">
    <source>
        <dbReference type="Proteomes" id="UP000823631"/>
    </source>
</evidence>
<feature type="transmembrane region" description="Helical" evidence="1">
    <location>
        <begin position="36"/>
        <end position="57"/>
    </location>
</feature>
<dbReference type="Proteomes" id="UP000823631">
    <property type="component" value="Unassembled WGS sequence"/>
</dbReference>
<name>A0A9D9D7L3_9GAMM</name>
<evidence type="ECO:0000313" key="2">
    <source>
        <dbReference type="EMBL" id="MBO8414754.1"/>
    </source>
</evidence>
<sequence length="93" mass="9612">MLLAYRRGVTVGSAWLLVLSLQQCLAAANLNEVLFFAVVSFAALLLTVVTAGIWLYLFRHCSRGGSDDGKSGSDISGTAGDGVDAYVQSGAGA</sequence>
<accession>A0A9D9D7L3</accession>
<proteinExistence type="predicted"/>
<dbReference type="EMBL" id="JADINH010000001">
    <property type="protein sequence ID" value="MBO8414754.1"/>
    <property type="molecule type" value="Genomic_DNA"/>
</dbReference>
<organism evidence="2 3">
    <name type="scientific">Candidatus Avisuccinivibrio stercorigallinarum</name>
    <dbReference type="NCBI Taxonomy" id="2840704"/>
    <lineage>
        <taxon>Bacteria</taxon>
        <taxon>Pseudomonadati</taxon>
        <taxon>Pseudomonadota</taxon>
        <taxon>Gammaproteobacteria</taxon>
        <taxon>Aeromonadales</taxon>
        <taxon>Succinivibrionaceae</taxon>
        <taxon>Succinivibrionaceae incertae sedis</taxon>
        <taxon>Candidatus Avisuccinivibrio</taxon>
    </lineage>
</organism>
<dbReference type="AlphaFoldDB" id="A0A9D9D7L3"/>
<keyword evidence="1" id="KW-0812">Transmembrane</keyword>
<keyword evidence="1" id="KW-0472">Membrane</keyword>
<reference evidence="2" key="1">
    <citation type="submission" date="2020-10" db="EMBL/GenBank/DDBJ databases">
        <authorList>
            <person name="Gilroy R."/>
        </authorList>
    </citation>
    <scope>NUCLEOTIDE SEQUENCE</scope>
    <source>
        <strain evidence="2">17213</strain>
    </source>
</reference>
<gene>
    <name evidence="2" type="ORF">IAB19_00015</name>
</gene>
<keyword evidence="1" id="KW-1133">Transmembrane helix</keyword>
<comment type="caution">
    <text evidence="2">The sequence shown here is derived from an EMBL/GenBank/DDBJ whole genome shotgun (WGS) entry which is preliminary data.</text>
</comment>
<protein>
    <submittedName>
        <fullName evidence="2">Uncharacterized protein</fullName>
    </submittedName>
</protein>